<evidence type="ECO:0000313" key="3">
    <source>
        <dbReference type="Proteomes" id="UP001626550"/>
    </source>
</evidence>
<dbReference type="AlphaFoldDB" id="A0ABD2PYP9"/>
<evidence type="ECO:0000313" key="2">
    <source>
        <dbReference type="EMBL" id="KAL3312555.1"/>
    </source>
</evidence>
<keyword evidence="3" id="KW-1185">Reference proteome</keyword>
<sequence>MKPFSDLLRLDLMDYAHGDRALNRKTSPASNALRFNTNDWNNPLLPNPADPSEQFSPHFHDAGEGIKRGALRRKSMALAHAIYSDLSGIDPGI</sequence>
<accession>A0ABD2PYP9</accession>
<reference evidence="2 3" key="1">
    <citation type="submission" date="2024-11" db="EMBL/GenBank/DDBJ databases">
        <title>Adaptive evolution of stress response genes in parasites aligns with host niche diversity.</title>
        <authorList>
            <person name="Hahn C."/>
            <person name="Resl P."/>
        </authorList>
    </citation>
    <scope>NUCLEOTIDE SEQUENCE [LARGE SCALE GENOMIC DNA]</scope>
    <source>
        <strain evidence="2">EGGRZ-B1_66</strain>
        <tissue evidence="2">Body</tissue>
    </source>
</reference>
<dbReference type="Proteomes" id="UP001626550">
    <property type="component" value="Unassembled WGS sequence"/>
</dbReference>
<comment type="caution">
    <text evidence="2">The sequence shown here is derived from an EMBL/GenBank/DDBJ whole genome shotgun (WGS) entry which is preliminary data.</text>
</comment>
<protein>
    <submittedName>
        <fullName evidence="2">Uncharacterized protein</fullName>
    </submittedName>
</protein>
<gene>
    <name evidence="2" type="ORF">Ciccas_008855</name>
</gene>
<organism evidence="2 3">
    <name type="scientific">Cichlidogyrus casuarinus</name>
    <dbReference type="NCBI Taxonomy" id="1844966"/>
    <lineage>
        <taxon>Eukaryota</taxon>
        <taxon>Metazoa</taxon>
        <taxon>Spiralia</taxon>
        <taxon>Lophotrochozoa</taxon>
        <taxon>Platyhelminthes</taxon>
        <taxon>Monogenea</taxon>
        <taxon>Monopisthocotylea</taxon>
        <taxon>Dactylogyridea</taxon>
        <taxon>Ancyrocephalidae</taxon>
        <taxon>Cichlidogyrus</taxon>
    </lineage>
</organism>
<name>A0ABD2PYP9_9PLAT</name>
<feature type="region of interest" description="Disordered" evidence="1">
    <location>
        <begin position="41"/>
        <end position="61"/>
    </location>
</feature>
<evidence type="ECO:0000256" key="1">
    <source>
        <dbReference type="SAM" id="MobiDB-lite"/>
    </source>
</evidence>
<dbReference type="EMBL" id="JBJKFK010001650">
    <property type="protein sequence ID" value="KAL3312555.1"/>
    <property type="molecule type" value="Genomic_DNA"/>
</dbReference>
<proteinExistence type="predicted"/>